<dbReference type="RefSeq" id="WP_197531140.1">
    <property type="nucleotide sequence ID" value="NZ_SIHJ01000001.1"/>
</dbReference>
<dbReference type="AlphaFoldDB" id="A0A5C5VDI7"/>
<keyword evidence="2" id="KW-1185">Reference proteome</keyword>
<organism evidence="1 2">
    <name type="scientific">Posidoniimonas corsicana</name>
    <dbReference type="NCBI Taxonomy" id="1938618"/>
    <lineage>
        <taxon>Bacteria</taxon>
        <taxon>Pseudomonadati</taxon>
        <taxon>Planctomycetota</taxon>
        <taxon>Planctomycetia</taxon>
        <taxon>Pirellulales</taxon>
        <taxon>Lacipirellulaceae</taxon>
        <taxon>Posidoniimonas</taxon>
    </lineage>
</organism>
<reference evidence="1 2" key="1">
    <citation type="submission" date="2019-02" db="EMBL/GenBank/DDBJ databases">
        <title>Deep-cultivation of Planctomycetes and their phenomic and genomic characterization uncovers novel biology.</title>
        <authorList>
            <person name="Wiegand S."/>
            <person name="Jogler M."/>
            <person name="Boedeker C."/>
            <person name="Pinto D."/>
            <person name="Vollmers J."/>
            <person name="Rivas-Marin E."/>
            <person name="Kohn T."/>
            <person name="Peeters S.H."/>
            <person name="Heuer A."/>
            <person name="Rast P."/>
            <person name="Oberbeckmann S."/>
            <person name="Bunk B."/>
            <person name="Jeske O."/>
            <person name="Meyerdierks A."/>
            <person name="Storesund J.E."/>
            <person name="Kallscheuer N."/>
            <person name="Luecker S."/>
            <person name="Lage O.M."/>
            <person name="Pohl T."/>
            <person name="Merkel B.J."/>
            <person name="Hornburger P."/>
            <person name="Mueller R.-W."/>
            <person name="Bruemmer F."/>
            <person name="Labrenz M."/>
            <person name="Spormann A.M."/>
            <person name="Op Den Camp H."/>
            <person name="Overmann J."/>
            <person name="Amann R."/>
            <person name="Jetten M.S.M."/>
            <person name="Mascher T."/>
            <person name="Medema M.H."/>
            <person name="Devos D.P."/>
            <person name="Kaster A.-K."/>
            <person name="Ovreas L."/>
            <person name="Rohde M."/>
            <person name="Galperin M.Y."/>
            <person name="Jogler C."/>
        </authorList>
    </citation>
    <scope>NUCLEOTIDE SEQUENCE [LARGE SCALE GENOMIC DNA]</scope>
    <source>
        <strain evidence="1 2">KOR34</strain>
    </source>
</reference>
<evidence type="ECO:0008006" key="3">
    <source>
        <dbReference type="Google" id="ProtNLM"/>
    </source>
</evidence>
<comment type="caution">
    <text evidence="1">The sequence shown here is derived from an EMBL/GenBank/DDBJ whole genome shotgun (WGS) entry which is preliminary data.</text>
</comment>
<proteinExistence type="predicted"/>
<dbReference type="InterPro" id="IPR018247">
    <property type="entry name" value="EF_Hand_1_Ca_BS"/>
</dbReference>
<accession>A0A5C5VDI7</accession>
<protein>
    <recommendedName>
        <fullName evidence="3">Autotransporter-associated beta strand repeat protein</fullName>
    </recommendedName>
</protein>
<dbReference type="EMBL" id="SIHJ01000001">
    <property type="protein sequence ID" value="TWT36010.1"/>
    <property type="molecule type" value="Genomic_DNA"/>
</dbReference>
<dbReference type="PROSITE" id="PS00018">
    <property type="entry name" value="EF_HAND_1"/>
    <property type="match status" value="1"/>
</dbReference>
<gene>
    <name evidence="1" type="ORF">KOR34_09070</name>
</gene>
<dbReference type="Proteomes" id="UP000316714">
    <property type="component" value="Unassembled WGS sequence"/>
</dbReference>
<evidence type="ECO:0000313" key="1">
    <source>
        <dbReference type="EMBL" id="TWT36010.1"/>
    </source>
</evidence>
<evidence type="ECO:0000313" key="2">
    <source>
        <dbReference type="Proteomes" id="UP000316714"/>
    </source>
</evidence>
<name>A0A5C5VDI7_9BACT</name>
<sequence length="671" mass="68515">MTSTSTPPQLSRHTPFTVILATALLPYSLAAPSYAQLGVWSADDGGGVGSGTGDFFDPSNWHNGVVPIGNNRAPTIRDGGTAILNDPNANVDTEGLVIGDAPNSSGTLQIDSGSLTVYDAASSVLGNNAGGQGTLIMNGGYLEFGDVDGNGPGSGGAKSLVIANASGTTGRLEMHNDAVLRSLAGFQFANGSEADLPQGTPGLPSITIIMDGAADASAAGGITLRGGNLSMTLSDDAQMTLGNSLGPADPNGHSAVQNGHFNVGARYGATADIVVEGNAVFNLDALYNEKSELTLTVRDNGEFNIFNTATGGTETDFGMQSYLSREINSNYGVSSTVVTVEGSGRFTVNSRANTVSIPGNKDHPLGHADLISTDGLILAGGDLYPITHCGQACNGRYPGGVALVDVKQNAEFSVVQTLWMTAGGGGGASSTLKITGPDATVSLGDLVMAESIDQKIVGGSVVFGDPLWIARPGTAELHSVITGSSHSTIQVTDDARIGNGELVIELSGYSPVPGDSYTLLQTGDPNGVEGMFKGVDFSLAPLSEGLSWELVYNADSVVLSVVGESSVLPGDFNNDGVVDAADYTVWRDNLGAMTEEALNGAGSNSGGVDIDDYNIWKTRFGSTSSSDLADSSVPEPSASLLTLAFSGLLACRLGTARPGRRHGGRDGSYAA</sequence>